<keyword evidence="4" id="KW-1185">Reference proteome</keyword>
<name>A0AAV4FEE2_9GAST</name>
<evidence type="ECO:0000256" key="2">
    <source>
        <dbReference type="SAM" id="Phobius"/>
    </source>
</evidence>
<organism evidence="3 4">
    <name type="scientific">Elysia marginata</name>
    <dbReference type="NCBI Taxonomy" id="1093978"/>
    <lineage>
        <taxon>Eukaryota</taxon>
        <taxon>Metazoa</taxon>
        <taxon>Spiralia</taxon>
        <taxon>Lophotrochozoa</taxon>
        <taxon>Mollusca</taxon>
        <taxon>Gastropoda</taxon>
        <taxon>Heterobranchia</taxon>
        <taxon>Euthyneura</taxon>
        <taxon>Panpulmonata</taxon>
        <taxon>Sacoglossa</taxon>
        <taxon>Placobranchoidea</taxon>
        <taxon>Plakobranchidae</taxon>
        <taxon>Elysia</taxon>
    </lineage>
</organism>
<comment type="caution">
    <text evidence="3">The sequence shown here is derived from an EMBL/GenBank/DDBJ whole genome shotgun (WGS) entry which is preliminary data.</text>
</comment>
<reference evidence="3 4" key="1">
    <citation type="journal article" date="2021" name="Elife">
        <title>Chloroplast acquisition without the gene transfer in kleptoplastic sea slugs, Plakobranchus ocellatus.</title>
        <authorList>
            <person name="Maeda T."/>
            <person name="Takahashi S."/>
            <person name="Yoshida T."/>
            <person name="Shimamura S."/>
            <person name="Takaki Y."/>
            <person name="Nagai Y."/>
            <person name="Toyoda A."/>
            <person name="Suzuki Y."/>
            <person name="Arimoto A."/>
            <person name="Ishii H."/>
            <person name="Satoh N."/>
            <person name="Nishiyama T."/>
            <person name="Hasebe M."/>
            <person name="Maruyama T."/>
            <person name="Minagawa J."/>
            <person name="Obokata J."/>
            <person name="Shigenobu S."/>
        </authorList>
    </citation>
    <scope>NUCLEOTIDE SEQUENCE [LARGE SCALE GENOMIC DNA]</scope>
</reference>
<dbReference type="AlphaFoldDB" id="A0AAV4FEE2"/>
<keyword evidence="2" id="KW-0812">Transmembrane</keyword>
<feature type="compositionally biased region" description="Polar residues" evidence="1">
    <location>
        <begin position="27"/>
        <end position="45"/>
    </location>
</feature>
<keyword evidence="2" id="KW-0472">Membrane</keyword>
<feature type="compositionally biased region" description="Basic and acidic residues" evidence="1">
    <location>
        <begin position="46"/>
        <end position="60"/>
    </location>
</feature>
<dbReference type="InterPro" id="IPR052752">
    <property type="entry name" value="NACHT-WD_repeat"/>
</dbReference>
<evidence type="ECO:0000313" key="4">
    <source>
        <dbReference type="Proteomes" id="UP000762676"/>
    </source>
</evidence>
<accession>A0AAV4FEE2</accession>
<feature type="region of interest" description="Disordered" evidence="1">
    <location>
        <begin position="1"/>
        <end position="108"/>
    </location>
</feature>
<feature type="transmembrane region" description="Helical" evidence="2">
    <location>
        <begin position="174"/>
        <end position="197"/>
    </location>
</feature>
<evidence type="ECO:0000313" key="3">
    <source>
        <dbReference type="EMBL" id="GFR71653.1"/>
    </source>
</evidence>
<dbReference type="PANTHER" id="PTHR19871">
    <property type="entry name" value="BETA TRANSDUCIN-RELATED PROTEIN"/>
    <property type="match status" value="1"/>
</dbReference>
<proteinExistence type="predicted"/>
<evidence type="ECO:0000256" key="1">
    <source>
        <dbReference type="SAM" id="MobiDB-lite"/>
    </source>
</evidence>
<protein>
    <submittedName>
        <fullName evidence="3">Leucine-rich repeat and WD repeat-containing protein</fullName>
    </submittedName>
</protein>
<sequence>MGCGSSNQAPPDRVTDHDKNIALVQTAAGTTSKSKQENYNENQGNQDKKAQEAPPKESSKEPPPQVEQSNTQPPPDVGPSTAGQQPEAVKQPVTVSTENKPKLDLSGLDDLKKMADDLKTKITDQLQDQRKQFVDSVTLPVTISKIIKGDLSVRCPAEARVVRIFVSSTFTGHIIIITTIILIIIILIIIIIIIIIITSSSSSSSSSSPSPPPLYLQPFSRPSPQVVDMRWGIRDEAQDDHMTTDICLKEVQLCKEQSTGPCFVVSCSLRLI</sequence>
<dbReference type="Proteomes" id="UP000762676">
    <property type="component" value="Unassembled WGS sequence"/>
</dbReference>
<dbReference type="EMBL" id="BMAT01011379">
    <property type="protein sequence ID" value="GFR71653.1"/>
    <property type="molecule type" value="Genomic_DNA"/>
</dbReference>
<gene>
    <name evidence="3" type="ORF">ElyMa_005685000</name>
</gene>
<dbReference type="PANTHER" id="PTHR19871:SF14">
    <property type="entry name" value="DUF4062 DOMAIN-CONTAINING PROTEIN"/>
    <property type="match status" value="1"/>
</dbReference>
<feature type="compositionally biased region" description="Basic and acidic residues" evidence="1">
    <location>
        <begin position="99"/>
        <end position="108"/>
    </location>
</feature>
<keyword evidence="2" id="KW-1133">Transmembrane helix</keyword>